<dbReference type="RefSeq" id="WP_146915575.1">
    <property type="nucleotide sequence ID" value="NZ_VORW01000002.1"/>
</dbReference>
<name>A0A5C7B4D9_9BACT</name>
<proteinExistence type="predicted"/>
<protein>
    <submittedName>
        <fullName evidence="2">Uncharacterized protein</fullName>
    </submittedName>
</protein>
<keyword evidence="1" id="KW-0812">Transmembrane</keyword>
<reference evidence="2 3" key="1">
    <citation type="submission" date="2019-08" db="EMBL/GenBank/DDBJ databases">
        <title>Genomes sequence of Algoriphagus aquimarinus ACAM450.</title>
        <authorList>
            <person name="Bowman J.P."/>
        </authorList>
    </citation>
    <scope>NUCLEOTIDE SEQUENCE [LARGE SCALE GENOMIC DNA]</scope>
    <source>
        <strain evidence="2 3">ACAM 450</strain>
    </source>
</reference>
<sequence length="182" mass="21647">MRKLSSIILLGCFCLYYFGYLIYFYAYQHSLNREWEESIWEELYDDSATEMREIPLSLPYMANQEFFQTTNLAMEVDGEFLRVVKQRYQNDTLQLIYIKDHQQQQLENQVNDWIRSITDQSPQNKQERNQLFAKLFPKDFMAAEIPKLKTAFIQNTFTRNWPLQADYADIATPISTPPPQTG</sequence>
<dbReference type="AlphaFoldDB" id="A0A5C7B4D9"/>
<evidence type="ECO:0000313" key="3">
    <source>
        <dbReference type="Proteomes" id="UP000321935"/>
    </source>
</evidence>
<keyword evidence="1" id="KW-0472">Membrane</keyword>
<accession>A0A5C7B4D9</accession>
<evidence type="ECO:0000256" key="1">
    <source>
        <dbReference type="SAM" id="Phobius"/>
    </source>
</evidence>
<dbReference type="OrthoDB" id="950503at2"/>
<comment type="caution">
    <text evidence="2">The sequence shown here is derived from an EMBL/GenBank/DDBJ whole genome shotgun (WGS) entry which is preliminary data.</text>
</comment>
<feature type="transmembrane region" description="Helical" evidence="1">
    <location>
        <begin position="7"/>
        <end position="26"/>
    </location>
</feature>
<dbReference type="Proteomes" id="UP000321935">
    <property type="component" value="Unassembled WGS sequence"/>
</dbReference>
<evidence type="ECO:0000313" key="2">
    <source>
        <dbReference type="EMBL" id="TXE13455.1"/>
    </source>
</evidence>
<organism evidence="2 3">
    <name type="scientific">Algoriphagus aquimarinus</name>
    <dbReference type="NCBI Taxonomy" id="237018"/>
    <lineage>
        <taxon>Bacteria</taxon>
        <taxon>Pseudomonadati</taxon>
        <taxon>Bacteroidota</taxon>
        <taxon>Cytophagia</taxon>
        <taxon>Cytophagales</taxon>
        <taxon>Cyclobacteriaceae</taxon>
        <taxon>Algoriphagus</taxon>
    </lineage>
</organism>
<keyword evidence="1" id="KW-1133">Transmembrane helix</keyword>
<gene>
    <name evidence="2" type="ORF">ESV85_05630</name>
</gene>
<dbReference type="EMBL" id="VORW01000002">
    <property type="protein sequence ID" value="TXE13455.1"/>
    <property type="molecule type" value="Genomic_DNA"/>
</dbReference>